<dbReference type="EMBL" id="JBHLUH010000063">
    <property type="protein sequence ID" value="MFC0532012.1"/>
    <property type="molecule type" value="Genomic_DNA"/>
</dbReference>
<proteinExistence type="predicted"/>
<dbReference type="Proteomes" id="UP001589867">
    <property type="component" value="Unassembled WGS sequence"/>
</dbReference>
<name>A0ABV6MBC7_9ACTN</name>
<comment type="caution">
    <text evidence="1">The sequence shown here is derived from an EMBL/GenBank/DDBJ whole genome shotgun (WGS) entry which is preliminary data.</text>
</comment>
<protein>
    <submittedName>
        <fullName evidence="1">Uncharacterized protein</fullName>
    </submittedName>
</protein>
<dbReference type="InterPro" id="IPR036614">
    <property type="entry name" value="RusA-like_sf"/>
</dbReference>
<keyword evidence="2" id="KW-1185">Reference proteome</keyword>
<evidence type="ECO:0000313" key="2">
    <source>
        <dbReference type="Proteomes" id="UP001589867"/>
    </source>
</evidence>
<dbReference type="RefSeq" id="WP_377257450.1">
    <property type="nucleotide sequence ID" value="NZ_JBHLUH010000063.1"/>
</dbReference>
<reference evidence="1 2" key="1">
    <citation type="submission" date="2024-09" db="EMBL/GenBank/DDBJ databases">
        <authorList>
            <person name="Sun Q."/>
            <person name="Mori K."/>
        </authorList>
    </citation>
    <scope>NUCLEOTIDE SEQUENCE [LARGE SCALE GENOMIC DNA]</scope>
    <source>
        <strain evidence="1 2">TBRC 3947</strain>
    </source>
</reference>
<gene>
    <name evidence="1" type="ORF">ACFFIA_30610</name>
</gene>
<evidence type="ECO:0000313" key="1">
    <source>
        <dbReference type="EMBL" id="MFC0532012.1"/>
    </source>
</evidence>
<sequence>MPDESLAQSVAVAFDVRGLPPLKNEALSIFSAGHRQAGRVRALLEAACSAAQRTGWTPVTEPVALDVVLRRPPGHHSGDATNFLGGIGDVLQDKRRSAPANLAHLGVLVDVALYVDDRQIRQLSYREEEADEPSYTVRVSAI</sequence>
<dbReference type="Gene3D" id="3.30.1330.70">
    <property type="entry name" value="Holliday junction resolvase RusA"/>
    <property type="match status" value="1"/>
</dbReference>
<accession>A0ABV6MBC7</accession>
<organism evidence="1 2">
    <name type="scientific">Phytohabitans kaempferiae</name>
    <dbReference type="NCBI Taxonomy" id="1620943"/>
    <lineage>
        <taxon>Bacteria</taxon>
        <taxon>Bacillati</taxon>
        <taxon>Actinomycetota</taxon>
        <taxon>Actinomycetes</taxon>
        <taxon>Micromonosporales</taxon>
        <taxon>Micromonosporaceae</taxon>
    </lineage>
</organism>